<dbReference type="EMBL" id="CP000910">
    <property type="protein sequence ID" value="ABY24559.1"/>
    <property type="molecule type" value="Genomic_DNA"/>
</dbReference>
<proteinExistence type="predicted"/>
<dbReference type="STRING" id="288705.RSal33209_2835"/>
<protein>
    <submittedName>
        <fullName evidence="1">Uncharacterized protein</fullName>
    </submittedName>
</protein>
<dbReference type="KEGG" id="rsa:RSal33209_2835"/>
<dbReference type="AlphaFoldDB" id="A9WTN8"/>
<keyword evidence="2" id="KW-1185">Reference proteome</keyword>
<organism evidence="1 2">
    <name type="scientific">Renibacterium salmoninarum (strain ATCC 33209 / DSM 20767 / JCM 11484 / NBRC 15589 / NCIMB 2235)</name>
    <dbReference type="NCBI Taxonomy" id="288705"/>
    <lineage>
        <taxon>Bacteria</taxon>
        <taxon>Bacillati</taxon>
        <taxon>Actinomycetota</taxon>
        <taxon>Actinomycetes</taxon>
        <taxon>Micrococcales</taxon>
        <taxon>Micrococcaceae</taxon>
        <taxon>Renibacterium</taxon>
    </lineage>
</organism>
<evidence type="ECO:0000313" key="1">
    <source>
        <dbReference type="EMBL" id="ABY24559.1"/>
    </source>
</evidence>
<evidence type="ECO:0000313" key="2">
    <source>
        <dbReference type="Proteomes" id="UP000002007"/>
    </source>
</evidence>
<sequence length="88" mass="9103">MASTTSGRHYSAGKPPLACLPPWLEHTMPSAPKSAACRASSAEQIPLINNGKSVIARIAEISPQLSVGLPKIPAQVSSAACSVPLVER</sequence>
<accession>A9WTN8</accession>
<gene>
    <name evidence="1" type="ordered locus">RSal33209_2835</name>
</gene>
<reference evidence="2" key="1">
    <citation type="journal article" date="2008" name="J. Bacteriol.">
        <title>Genome sequence of the fish pathogen Renibacterium salmoninarum suggests reductive evolution away from an environmental Arthrobacter ancestor.</title>
        <authorList>
            <person name="Wiens G.D."/>
            <person name="Rockey D.D."/>
            <person name="Wu Z."/>
            <person name="Chang J."/>
            <person name="Levy R."/>
            <person name="Crane S."/>
            <person name="Chen D.S."/>
            <person name="Capri G.R."/>
            <person name="Burnett J.R."/>
            <person name="Sudheesh P.S."/>
            <person name="Schipma M.J."/>
            <person name="Burd H."/>
            <person name="Bhattacharyya A."/>
            <person name="Rhodes L.D."/>
            <person name="Kaul R."/>
            <person name="Strom M.S."/>
        </authorList>
    </citation>
    <scope>NUCLEOTIDE SEQUENCE [LARGE SCALE GENOMIC DNA]</scope>
    <source>
        <strain evidence="2">ATCC 33209 / DSM 20767 / JCM 11484 / NBRC 15589 / NCIMB 2235</strain>
    </source>
</reference>
<dbReference type="Proteomes" id="UP000002007">
    <property type="component" value="Chromosome"/>
</dbReference>
<dbReference type="HOGENOM" id="CLU_2466806_0_0_11"/>
<name>A9WTN8_RENSM</name>